<dbReference type="Pfam" id="PF26363">
    <property type="entry name" value="Phospholipase-like"/>
    <property type="match status" value="1"/>
</dbReference>
<dbReference type="InterPro" id="IPR029058">
    <property type="entry name" value="AB_hydrolase_fold"/>
</dbReference>
<evidence type="ECO:0008006" key="3">
    <source>
        <dbReference type="Google" id="ProtNLM"/>
    </source>
</evidence>
<dbReference type="SUPFAM" id="SSF53474">
    <property type="entry name" value="alpha/beta-Hydrolases"/>
    <property type="match status" value="1"/>
</dbReference>
<dbReference type="Gene3D" id="3.40.50.1820">
    <property type="entry name" value="alpha/beta hydrolase"/>
    <property type="match status" value="1"/>
</dbReference>
<dbReference type="RefSeq" id="WP_078693047.1">
    <property type="nucleotide sequence ID" value="NZ_FUWX01000005.1"/>
</dbReference>
<dbReference type="STRING" id="180163.SAMN02745174_00513"/>
<proteinExistence type="predicted"/>
<evidence type="ECO:0000313" key="2">
    <source>
        <dbReference type="Proteomes" id="UP000191153"/>
    </source>
</evidence>
<reference evidence="1 2" key="1">
    <citation type="submission" date="2017-02" db="EMBL/GenBank/DDBJ databases">
        <authorList>
            <person name="Peterson S.W."/>
        </authorList>
    </citation>
    <scope>NUCLEOTIDE SEQUENCE [LARGE SCALE GENOMIC DNA]</scope>
    <source>
        <strain evidence="1 2">ATCC 700028</strain>
    </source>
</reference>
<dbReference type="OrthoDB" id="2413412at2"/>
<name>A0A1T4KNJ7_9FUSO</name>
<keyword evidence="2" id="KW-1185">Reference proteome</keyword>
<organism evidence="1 2">
    <name type="scientific">Cetobacterium ceti</name>
    <dbReference type="NCBI Taxonomy" id="180163"/>
    <lineage>
        <taxon>Bacteria</taxon>
        <taxon>Fusobacteriati</taxon>
        <taxon>Fusobacteriota</taxon>
        <taxon>Fusobacteriia</taxon>
        <taxon>Fusobacteriales</taxon>
        <taxon>Fusobacteriaceae</taxon>
        <taxon>Cetobacterium</taxon>
    </lineage>
</organism>
<dbReference type="EMBL" id="FUWX01000005">
    <property type="protein sequence ID" value="SJZ43979.1"/>
    <property type="molecule type" value="Genomic_DNA"/>
</dbReference>
<dbReference type="Proteomes" id="UP000191153">
    <property type="component" value="Unassembled WGS sequence"/>
</dbReference>
<dbReference type="CDD" id="cd00741">
    <property type="entry name" value="Lipase"/>
    <property type="match status" value="1"/>
</dbReference>
<sequence>MKLFKENLLLSIFSYCNFIEEDYGKTLEEVYLSEEGYKRIKEGKFYLYEDENKKIFLDFFKDIIGEWKIFYIENHRASVRTNSSGFYGVVFKNEDRYIIAYRGSEKYPVEDAYKDFIETDLSIGVGKRPKQFWEGVDLYKKLHIEYNIPLENISLTGHSLGGGICQFVALISSKEYNYIPKIYTWNCVGISRNGIISLGDFINYEQILEECGLTSEEKIIFKSFRENYLDFILKELKKQSQNKEVNLLTYKNFNLDDKIEVIKEFMKETPIEEYLSKVPPLRKQELISKNKIMDKFFQVSQIKEDVFEGIKFIKKMENNKIYEEKVINFCHSKDLTNFLFPHVGAVYQVDLDFSKRDIRKKNFLQNLMFFTKSVQSYHFQDVFIPFVATDSNNYGELTKKLSLEYIGTLLRKLTQFEYCLSREFLNDYYSLIDLDENNYLGIKKEILKGLKKIGEDLLYKDIAIKQIENMNLSQMKNLWEILKDKLSSPYKGKDIFDGMIFKKSN</sequence>
<protein>
    <recommendedName>
        <fullName evidence="3">Lipase (Class 3)</fullName>
    </recommendedName>
</protein>
<accession>A0A1T4KNJ7</accession>
<evidence type="ECO:0000313" key="1">
    <source>
        <dbReference type="EMBL" id="SJZ43979.1"/>
    </source>
</evidence>
<dbReference type="AlphaFoldDB" id="A0A1T4KNJ7"/>
<gene>
    <name evidence="1" type="ORF">SAMN02745174_00513</name>
</gene>